<dbReference type="AlphaFoldDB" id="S3BYJ0"/>
<evidence type="ECO:0000256" key="1">
    <source>
        <dbReference type="SAM" id="MobiDB-lite"/>
    </source>
</evidence>
<dbReference type="HOGENOM" id="CLU_1086236_0_0_1"/>
<organism evidence="2 3">
    <name type="scientific">Ophiostoma piceae (strain UAMH 11346)</name>
    <name type="common">Sap stain fungus</name>
    <dbReference type="NCBI Taxonomy" id="1262450"/>
    <lineage>
        <taxon>Eukaryota</taxon>
        <taxon>Fungi</taxon>
        <taxon>Dikarya</taxon>
        <taxon>Ascomycota</taxon>
        <taxon>Pezizomycotina</taxon>
        <taxon>Sordariomycetes</taxon>
        <taxon>Sordariomycetidae</taxon>
        <taxon>Ophiostomatales</taxon>
        <taxon>Ophiostomataceae</taxon>
        <taxon>Ophiostoma</taxon>
    </lineage>
</organism>
<evidence type="ECO:0000313" key="2">
    <source>
        <dbReference type="EMBL" id="EPE06314.1"/>
    </source>
</evidence>
<dbReference type="Proteomes" id="UP000016923">
    <property type="component" value="Unassembled WGS sequence"/>
</dbReference>
<evidence type="ECO:0000313" key="3">
    <source>
        <dbReference type="Proteomes" id="UP000016923"/>
    </source>
</evidence>
<feature type="region of interest" description="Disordered" evidence="1">
    <location>
        <begin position="1"/>
        <end position="20"/>
    </location>
</feature>
<reference evidence="2 3" key="1">
    <citation type="journal article" date="2013" name="BMC Genomics">
        <title>The genome and transcriptome of the pine saprophyte Ophiostoma piceae, and a comparison with the bark beetle-associated pine pathogen Grosmannia clavigera.</title>
        <authorList>
            <person name="Haridas S."/>
            <person name="Wang Y."/>
            <person name="Lim L."/>
            <person name="Massoumi Alamouti S."/>
            <person name="Jackman S."/>
            <person name="Docking R."/>
            <person name="Robertson G."/>
            <person name="Birol I."/>
            <person name="Bohlmann J."/>
            <person name="Breuil C."/>
        </authorList>
    </citation>
    <scope>NUCLEOTIDE SEQUENCE [LARGE SCALE GENOMIC DNA]</scope>
    <source>
        <strain evidence="2 3">UAMH 11346</strain>
    </source>
</reference>
<proteinExistence type="predicted"/>
<accession>S3BYJ0</accession>
<protein>
    <submittedName>
        <fullName evidence="2">Uncharacterized protein</fullName>
    </submittedName>
</protein>
<sequence length="256" mass="27411">MLSKRGADAATQPPATKRAKTVTGAKIRKIVAPPLCGLPPAAVLVPNELTAGEVADSSLCTPAPQDPGSSCGTIESPCSSPKPSGTAVCVAVAGAEPREAGLPRAPSKHSNRPGNLQPAITVRHHVLSSFTSLFFYLMQITAETLLKIIFHSFVACACSICLQCGSNLAVLRRQLIASLASLNQVTVSPAGRICVAWLAVWNDWAVWWALVCQSEDADARDQVESSATRARVTTENMIELEHPTPEHQKWHEYQLR</sequence>
<keyword evidence="3" id="KW-1185">Reference proteome</keyword>
<gene>
    <name evidence="2" type="ORF">F503_02442</name>
</gene>
<dbReference type="EMBL" id="KE148153">
    <property type="protein sequence ID" value="EPE06314.1"/>
    <property type="molecule type" value="Genomic_DNA"/>
</dbReference>
<dbReference type="VEuPathDB" id="FungiDB:F503_02442"/>
<name>S3BYJ0_OPHP1</name>